<feature type="domain" description="Fumarylacetoacetase-like C-terminal" evidence="2">
    <location>
        <begin position="46"/>
        <end position="243"/>
    </location>
</feature>
<gene>
    <name evidence="3" type="ordered locus">Deima_1881</name>
</gene>
<dbReference type="KEGG" id="dmr:Deima_1881"/>
<dbReference type="EMBL" id="CP002454">
    <property type="protein sequence ID" value="ADV67527.1"/>
    <property type="molecule type" value="Genomic_DNA"/>
</dbReference>
<dbReference type="NCBIfam" id="TIGR02303">
    <property type="entry name" value="HpaG-C-term"/>
    <property type="match status" value="1"/>
</dbReference>
<dbReference type="GO" id="GO:0018800">
    <property type="term" value="F:5-oxopent-3-ene-1,2,5-tricarboxylate decarboxylase activity"/>
    <property type="evidence" value="ECO:0007669"/>
    <property type="project" value="InterPro"/>
</dbReference>
<dbReference type="InterPro" id="IPR012684">
    <property type="entry name" value="HPA_isomer/decarb_C"/>
</dbReference>
<dbReference type="PANTHER" id="PTHR11820">
    <property type="entry name" value="ACYLPYRUVASE"/>
    <property type="match status" value="1"/>
</dbReference>
<dbReference type="InterPro" id="IPR036663">
    <property type="entry name" value="Fumarylacetoacetase_C_sf"/>
</dbReference>
<evidence type="ECO:0000256" key="1">
    <source>
        <dbReference type="ARBA" id="ARBA00022723"/>
    </source>
</evidence>
<dbReference type="HOGENOM" id="CLU_028458_4_2_0"/>
<dbReference type="eggNOG" id="COG0179">
    <property type="taxonomic scope" value="Bacteria"/>
</dbReference>
<keyword evidence="3" id="KW-0413">Isomerase</keyword>
<reference evidence="4" key="2">
    <citation type="submission" date="2011-01" db="EMBL/GenBank/DDBJ databases">
        <title>The complete genome of Deinococcus maricopensis DSM 21211.</title>
        <authorList>
            <consortium name="US DOE Joint Genome Institute (JGI-PGF)"/>
            <person name="Lucas S."/>
            <person name="Copeland A."/>
            <person name="Lapidus A."/>
            <person name="Goodwin L."/>
            <person name="Pitluck S."/>
            <person name="Kyrpides N."/>
            <person name="Mavromatis K."/>
            <person name="Pagani I."/>
            <person name="Ivanova N."/>
            <person name="Ovchinnikova G."/>
            <person name="Zeytun A."/>
            <person name="Detter J.C."/>
            <person name="Han C."/>
            <person name="Land M."/>
            <person name="Hauser L."/>
            <person name="Markowitz V."/>
            <person name="Cheng J.-F."/>
            <person name="Hugenholtz P."/>
            <person name="Woyke T."/>
            <person name="Wu D."/>
            <person name="Pukall R."/>
            <person name="Gehrich-Schroeter G."/>
            <person name="Brambilla E."/>
            <person name="Klenk H.-P."/>
            <person name="Eisen J.A."/>
        </authorList>
    </citation>
    <scope>NUCLEOTIDE SEQUENCE [LARGE SCALE GENOMIC DNA]</scope>
    <source>
        <strain evidence="4">DSM 21211 / LMG 22137 / NRRL B-23946 / LB-34</strain>
    </source>
</reference>
<dbReference type="Gene3D" id="3.90.850.10">
    <property type="entry name" value="Fumarylacetoacetase-like, C-terminal domain"/>
    <property type="match status" value="1"/>
</dbReference>
<reference evidence="3 4" key="1">
    <citation type="journal article" date="2011" name="Stand. Genomic Sci.">
        <title>Complete genome sequence of Deinococcus maricopensis type strain (LB-34).</title>
        <authorList>
            <person name="Pukall R."/>
            <person name="Zeytun A."/>
            <person name="Lucas S."/>
            <person name="Lapidus A."/>
            <person name="Hammon N."/>
            <person name="Deshpande S."/>
            <person name="Nolan M."/>
            <person name="Cheng J.F."/>
            <person name="Pitluck S."/>
            <person name="Liolios K."/>
            <person name="Pagani I."/>
            <person name="Mikhailova N."/>
            <person name="Ivanova N."/>
            <person name="Mavromatis K."/>
            <person name="Pati A."/>
            <person name="Tapia R."/>
            <person name="Han C."/>
            <person name="Goodwin L."/>
            <person name="Chen A."/>
            <person name="Palaniappan K."/>
            <person name="Land M."/>
            <person name="Hauser L."/>
            <person name="Chang Y.J."/>
            <person name="Jeffries C.D."/>
            <person name="Brambilla E.M."/>
            <person name="Rohde M."/>
            <person name="Goker M."/>
            <person name="Detter J.C."/>
            <person name="Woyke T."/>
            <person name="Bristow J."/>
            <person name="Eisen J.A."/>
            <person name="Markowitz V."/>
            <person name="Hugenholtz P."/>
            <person name="Kyrpides N.C."/>
            <person name="Klenk H.P."/>
        </authorList>
    </citation>
    <scope>NUCLEOTIDE SEQUENCE [LARGE SCALE GENOMIC DNA]</scope>
    <source>
        <strain evidence="4">DSM 21211 / LMG 22137 / NRRL B-23946 / LB-34</strain>
    </source>
</reference>
<dbReference type="OrthoDB" id="9805307at2"/>
<evidence type="ECO:0000313" key="4">
    <source>
        <dbReference type="Proteomes" id="UP000008635"/>
    </source>
</evidence>
<protein>
    <submittedName>
        <fullName evidence="3">4-hydroxyphenylacetate degradation bifunctional isomerase/decarboxylase,HpaG2 subunit</fullName>
        <ecNumber evidence="3">5.3.3.10</ecNumber>
    </submittedName>
</protein>
<name>E8U8Y8_DEIML</name>
<keyword evidence="1" id="KW-0479">Metal-binding</keyword>
<evidence type="ECO:0000313" key="3">
    <source>
        <dbReference type="EMBL" id="ADV67527.1"/>
    </source>
</evidence>
<dbReference type="GO" id="GO:1901023">
    <property type="term" value="P:4-hydroxyphenylacetate catabolic process"/>
    <property type="evidence" value="ECO:0007669"/>
    <property type="project" value="InterPro"/>
</dbReference>
<dbReference type="EC" id="5.3.3.10" evidence="3"/>
<proteinExistence type="predicted"/>
<dbReference type="PANTHER" id="PTHR11820:SF114">
    <property type="entry name" value="4-HYDROXYPHENYLACETATE CATABOLISM PROTEIN"/>
    <property type="match status" value="1"/>
</dbReference>
<dbReference type="FunFam" id="3.90.850.10:FF:000002">
    <property type="entry name" value="2-hydroxyhepta-2,4-diene-1,7-dioate isomerase"/>
    <property type="match status" value="1"/>
</dbReference>
<dbReference type="SUPFAM" id="SSF56529">
    <property type="entry name" value="FAH"/>
    <property type="match status" value="1"/>
</dbReference>
<keyword evidence="4" id="KW-1185">Reference proteome</keyword>
<dbReference type="Proteomes" id="UP000008635">
    <property type="component" value="Chromosome"/>
</dbReference>
<dbReference type="AlphaFoldDB" id="E8U8Y8"/>
<accession>E8U8Y8</accession>
<dbReference type="GO" id="GO:0046872">
    <property type="term" value="F:metal ion binding"/>
    <property type="evidence" value="ECO:0007669"/>
    <property type="project" value="UniProtKB-KW"/>
</dbReference>
<dbReference type="InterPro" id="IPR011234">
    <property type="entry name" value="Fumarylacetoacetase-like_C"/>
</dbReference>
<dbReference type="STRING" id="709986.Deima_1881"/>
<evidence type="ECO:0000259" key="2">
    <source>
        <dbReference type="Pfam" id="PF01557"/>
    </source>
</evidence>
<sequence length="260" mass="29062" precursor="true">MKHARVLIHGHAQDVTIDGEFVVTAGGHRYRHDDVTWLPPVQTGTILALALNYADHATELQLDKPEQPALFAKLPNTLVGHLGTVIRPAGVQYMHYENELAVIIGKPARRVSVEDAMDHVKGYTIFNDLVVRDFVINHFRPPIKPKNFDTFGPIGPWWVDAADIADPHNLNITTYVNGELRQEGNTRDMVFNIPEIISYVSQFMTLRENDVICTGTPKGISHIHPGDVMELHIEGIGMLRNRVIAEEELLEGAMTAEVAR</sequence>
<organism evidence="3 4">
    <name type="scientific">Deinococcus maricopensis (strain DSM 21211 / LMG 22137 / NRRL B-23946 / LB-34)</name>
    <dbReference type="NCBI Taxonomy" id="709986"/>
    <lineage>
        <taxon>Bacteria</taxon>
        <taxon>Thermotogati</taxon>
        <taxon>Deinococcota</taxon>
        <taxon>Deinococci</taxon>
        <taxon>Deinococcales</taxon>
        <taxon>Deinococcaceae</taxon>
        <taxon>Deinococcus</taxon>
    </lineage>
</organism>
<dbReference type="GO" id="GO:0008704">
    <property type="term" value="F:5-carboxymethyl-2-hydroxymuconate delta-isomerase activity"/>
    <property type="evidence" value="ECO:0007669"/>
    <property type="project" value="UniProtKB-EC"/>
</dbReference>
<dbReference type="RefSeq" id="WP_013557032.1">
    <property type="nucleotide sequence ID" value="NC_014958.1"/>
</dbReference>
<dbReference type="Pfam" id="PF01557">
    <property type="entry name" value="FAA_hydrolase"/>
    <property type="match status" value="1"/>
</dbReference>